<dbReference type="Proteomes" id="UP000323565">
    <property type="component" value="Chromosome"/>
</dbReference>
<evidence type="ECO:0000313" key="9">
    <source>
        <dbReference type="Proteomes" id="UP000323565"/>
    </source>
</evidence>
<dbReference type="Pfam" id="PF14378">
    <property type="entry name" value="PAP2_3"/>
    <property type="match status" value="1"/>
</dbReference>
<evidence type="ECO:0000259" key="7">
    <source>
        <dbReference type="Pfam" id="PF14378"/>
    </source>
</evidence>
<feature type="transmembrane region" description="Helical" evidence="6">
    <location>
        <begin position="249"/>
        <end position="270"/>
    </location>
</feature>
<feature type="transmembrane region" description="Helical" evidence="6">
    <location>
        <begin position="146"/>
        <end position="162"/>
    </location>
</feature>
<evidence type="ECO:0000256" key="2">
    <source>
        <dbReference type="ARBA" id="ARBA00022692"/>
    </source>
</evidence>
<dbReference type="PANTHER" id="PTHR31310">
    <property type="match status" value="1"/>
</dbReference>
<evidence type="ECO:0000256" key="3">
    <source>
        <dbReference type="ARBA" id="ARBA00022989"/>
    </source>
</evidence>
<keyword evidence="2 6" id="KW-0812">Transmembrane</keyword>
<feature type="transmembrane region" description="Helical" evidence="6">
    <location>
        <begin position="48"/>
        <end position="66"/>
    </location>
</feature>
<feature type="region of interest" description="Disordered" evidence="5">
    <location>
        <begin position="1"/>
        <end position="26"/>
    </location>
</feature>
<feature type="domain" description="Inositolphosphotransferase Aur1/Ipt1" evidence="7">
    <location>
        <begin position="83"/>
        <end position="265"/>
    </location>
</feature>
<keyword evidence="3 6" id="KW-1133">Transmembrane helix</keyword>
<gene>
    <name evidence="8" type="ORF">FV141_10895</name>
</gene>
<proteinExistence type="predicted"/>
<feature type="transmembrane region" description="Helical" evidence="6">
    <location>
        <begin position="195"/>
        <end position="217"/>
    </location>
</feature>
<name>A0ABX5ZAI3_9MICO</name>
<keyword evidence="9" id="KW-1185">Reference proteome</keyword>
<feature type="transmembrane region" description="Helical" evidence="6">
    <location>
        <begin position="116"/>
        <end position="134"/>
    </location>
</feature>
<dbReference type="PANTHER" id="PTHR31310:SF7">
    <property type="entry name" value="PA-PHOSPHATASE RELATED-FAMILY PROTEIN DDB_G0268928"/>
    <property type="match status" value="1"/>
</dbReference>
<comment type="subcellular location">
    <subcellularLocation>
        <location evidence="1">Membrane</location>
        <topology evidence="1">Multi-pass membrane protein</topology>
    </subcellularLocation>
</comment>
<evidence type="ECO:0000256" key="5">
    <source>
        <dbReference type="SAM" id="MobiDB-lite"/>
    </source>
</evidence>
<sequence length="310" mass="34207">MSAERPSSEASACPRERIGASDDDLLGEDAAAPPRCVRNLAKPVGGRPALLLELFIFWMFFQYFSYAQEHIRGGPIESVRHAHELFDLEKALHIDVELWLNGGLAAVPPLAIAAGYYYGMVLATVPITLALVWWFNPRGFRRLRRLLIATTLPSLLVFWLLPMAPPRFAVAGIVDINAVYNILGGALARDPSRSANLYAAMPSLHCAWSTWVAYALWSTWRHTRPTWARLAWLFPAMTYWNVMATGNHFVLDIVGGVALFLIALVIVRVVKGAEERIWQHESDGPASARATVAASDFLTSGASAEPRRGG</sequence>
<dbReference type="CDD" id="cd03386">
    <property type="entry name" value="PAP2_Aur1_like"/>
    <property type="match status" value="1"/>
</dbReference>
<reference evidence="8 9" key="1">
    <citation type="submission" date="2019-08" db="EMBL/GenBank/DDBJ databases">
        <title>Dermacoccus abyssi strain HZAU 226, whole genome Nanopore sequencing project.</title>
        <authorList>
            <person name="Guo A."/>
            <person name="Zhang X."/>
            <person name="Ruan Y."/>
            <person name="Liu W."/>
            <person name="Chen Q."/>
            <person name="Gu L."/>
        </authorList>
    </citation>
    <scope>NUCLEOTIDE SEQUENCE [LARGE SCALE GENOMIC DNA]</scope>
    <source>
        <strain evidence="8 9">HZAU 226</strain>
    </source>
</reference>
<evidence type="ECO:0000256" key="1">
    <source>
        <dbReference type="ARBA" id="ARBA00004141"/>
    </source>
</evidence>
<protein>
    <submittedName>
        <fullName evidence="8">Phosphatase PAP2 family protein</fullName>
    </submittedName>
</protein>
<evidence type="ECO:0000256" key="4">
    <source>
        <dbReference type="ARBA" id="ARBA00023136"/>
    </source>
</evidence>
<feature type="transmembrane region" description="Helical" evidence="6">
    <location>
        <begin position="168"/>
        <end position="188"/>
    </location>
</feature>
<organism evidence="8 9">
    <name type="scientific">Dermacoccus abyssi</name>
    <dbReference type="NCBI Taxonomy" id="322596"/>
    <lineage>
        <taxon>Bacteria</taxon>
        <taxon>Bacillati</taxon>
        <taxon>Actinomycetota</taxon>
        <taxon>Actinomycetes</taxon>
        <taxon>Micrococcales</taxon>
        <taxon>Dermacoccaceae</taxon>
        <taxon>Dermacoccus</taxon>
    </lineage>
</organism>
<dbReference type="Gene3D" id="1.20.144.10">
    <property type="entry name" value="Phosphatidic acid phosphatase type 2/haloperoxidase"/>
    <property type="match status" value="1"/>
</dbReference>
<dbReference type="InterPro" id="IPR026841">
    <property type="entry name" value="Aur1/Ipt1"/>
</dbReference>
<dbReference type="EMBL" id="CP043031">
    <property type="protein sequence ID" value="QEH93982.1"/>
    <property type="molecule type" value="Genomic_DNA"/>
</dbReference>
<evidence type="ECO:0000313" key="8">
    <source>
        <dbReference type="EMBL" id="QEH93982.1"/>
    </source>
</evidence>
<evidence type="ECO:0000256" key="6">
    <source>
        <dbReference type="SAM" id="Phobius"/>
    </source>
</evidence>
<dbReference type="InterPro" id="IPR052185">
    <property type="entry name" value="IPC_Synthase-Related"/>
</dbReference>
<keyword evidence="4 6" id="KW-0472">Membrane</keyword>
<accession>A0ABX5ZAI3</accession>